<feature type="domain" description="Uracil-DNA glycosylase-like" evidence="10">
    <location>
        <begin position="58"/>
        <end position="223"/>
    </location>
</feature>
<keyword evidence="4" id="KW-0378">Hydrolase</keyword>
<keyword evidence="2" id="KW-0479">Metal-binding</keyword>
<evidence type="ECO:0000256" key="8">
    <source>
        <dbReference type="ARBA" id="ARBA00023779"/>
    </source>
</evidence>
<dbReference type="Pfam" id="PF03167">
    <property type="entry name" value="UDG"/>
    <property type="match status" value="1"/>
</dbReference>
<keyword evidence="1" id="KW-0004">4Fe-4S</keyword>
<reference evidence="11 12" key="1">
    <citation type="submission" date="2022-07" db="EMBL/GenBank/DDBJ databases">
        <authorList>
            <person name="Xamxidin M."/>
            <person name="Wu M."/>
        </authorList>
    </citation>
    <scope>NUCLEOTIDE SEQUENCE [LARGE SCALE GENOMIC DNA]</scope>
    <source>
        <strain evidence="11 12">NBRC 111650</strain>
    </source>
</reference>
<dbReference type="InterPro" id="IPR036895">
    <property type="entry name" value="Uracil-DNA_glycosylase-like_sf"/>
</dbReference>
<dbReference type="EMBL" id="JANIGO010000002">
    <property type="protein sequence ID" value="MCQ8896201.1"/>
    <property type="molecule type" value="Genomic_DNA"/>
</dbReference>
<dbReference type="InterPro" id="IPR044147">
    <property type="entry name" value="UdgB-like"/>
</dbReference>
<evidence type="ECO:0000256" key="3">
    <source>
        <dbReference type="ARBA" id="ARBA00022763"/>
    </source>
</evidence>
<dbReference type="PANTHER" id="PTHR33693:SF3">
    <property type="entry name" value="TYPE-5 URACIL-DNA GLYCOSYLASE"/>
    <property type="match status" value="1"/>
</dbReference>
<evidence type="ECO:0000259" key="10">
    <source>
        <dbReference type="SMART" id="SM00986"/>
    </source>
</evidence>
<proteinExistence type="inferred from homology"/>
<keyword evidence="12" id="KW-1185">Reference proteome</keyword>
<dbReference type="CDD" id="cd10031">
    <property type="entry name" value="UDG-F5_TTUDGB_like"/>
    <property type="match status" value="1"/>
</dbReference>
<dbReference type="PANTHER" id="PTHR33693">
    <property type="entry name" value="TYPE-5 URACIL-DNA GLYCOSYLASE"/>
    <property type="match status" value="1"/>
</dbReference>
<keyword evidence="5" id="KW-0408">Iron</keyword>
<dbReference type="Gene3D" id="3.40.470.10">
    <property type="entry name" value="Uracil-DNA glycosylase-like domain"/>
    <property type="match status" value="1"/>
</dbReference>
<comment type="caution">
    <text evidence="11">The sequence shown here is derived from an EMBL/GenBank/DDBJ whole genome shotgun (WGS) entry which is preliminary data.</text>
</comment>
<keyword evidence="3" id="KW-0227">DNA damage</keyword>
<evidence type="ECO:0000256" key="7">
    <source>
        <dbReference type="ARBA" id="ARBA00023204"/>
    </source>
</evidence>
<comment type="similarity">
    <text evidence="8">Belongs to the uracil-DNA glycosylase (UDG) superfamily. Type 5 (UDGb) family.</text>
</comment>
<accession>A0ABT1WFA4</accession>
<dbReference type="InterPro" id="IPR051536">
    <property type="entry name" value="UDG_Type-4/5"/>
</dbReference>
<evidence type="ECO:0000256" key="6">
    <source>
        <dbReference type="ARBA" id="ARBA00023014"/>
    </source>
</evidence>
<evidence type="ECO:0000256" key="5">
    <source>
        <dbReference type="ARBA" id="ARBA00023004"/>
    </source>
</evidence>
<evidence type="ECO:0000256" key="2">
    <source>
        <dbReference type="ARBA" id="ARBA00022723"/>
    </source>
</evidence>
<evidence type="ECO:0000256" key="9">
    <source>
        <dbReference type="ARBA" id="ARBA00023887"/>
    </source>
</evidence>
<evidence type="ECO:0000256" key="1">
    <source>
        <dbReference type="ARBA" id="ARBA00022485"/>
    </source>
</evidence>
<name>A0ABT1WFA4_9BURK</name>
<sequence>MHTELLVEQACKPWAPLPMDQQWPTAVFDVHCSACPRLHSFHEQNRVKFPDHFNGPVPPFGPESAQLLIVGLAPGLHGANRSGRPFTGDYCGDLLYSSLNKFGFATKAQSVAVGDGLQLRNARVSNAVKCVPPENKPTPAEIKTCNTFIARELVEHPPQAILALGLVAHQAVLKATGHKQSAFKFGHAAQHDLGAVRLFDSYHVSRYNTQTGRLTAPMFEAVLQAIVDYLPDHLPQ</sequence>
<dbReference type="SUPFAM" id="SSF52141">
    <property type="entry name" value="Uracil-DNA glycosylase-like"/>
    <property type="match status" value="1"/>
</dbReference>
<dbReference type="SMART" id="SM00986">
    <property type="entry name" value="UDG"/>
    <property type="match status" value="1"/>
</dbReference>
<dbReference type="RefSeq" id="WP_256763965.1">
    <property type="nucleotide sequence ID" value="NZ_JANIGO010000002.1"/>
</dbReference>
<keyword evidence="6" id="KW-0411">Iron-sulfur</keyword>
<organism evidence="11 12">
    <name type="scientific">Limnobacter humi</name>
    <dbReference type="NCBI Taxonomy" id="1778671"/>
    <lineage>
        <taxon>Bacteria</taxon>
        <taxon>Pseudomonadati</taxon>
        <taxon>Pseudomonadota</taxon>
        <taxon>Betaproteobacteria</taxon>
        <taxon>Burkholderiales</taxon>
        <taxon>Burkholderiaceae</taxon>
        <taxon>Limnobacter</taxon>
    </lineage>
</organism>
<dbReference type="SMART" id="SM00987">
    <property type="entry name" value="UreE_C"/>
    <property type="match status" value="1"/>
</dbReference>
<dbReference type="Proteomes" id="UP001204142">
    <property type="component" value="Unassembled WGS sequence"/>
</dbReference>
<evidence type="ECO:0000313" key="11">
    <source>
        <dbReference type="EMBL" id="MCQ8896201.1"/>
    </source>
</evidence>
<evidence type="ECO:0000313" key="12">
    <source>
        <dbReference type="Proteomes" id="UP001204142"/>
    </source>
</evidence>
<evidence type="ECO:0000256" key="4">
    <source>
        <dbReference type="ARBA" id="ARBA00022801"/>
    </source>
</evidence>
<protein>
    <recommendedName>
        <fullName evidence="9">Type-5 uracil-DNA glycosylase</fullName>
    </recommendedName>
</protein>
<gene>
    <name evidence="11" type="ORF">NQT62_07095</name>
</gene>
<keyword evidence="7" id="KW-0234">DNA repair</keyword>
<dbReference type="InterPro" id="IPR005122">
    <property type="entry name" value="Uracil-DNA_glycosylase-like"/>
</dbReference>